<dbReference type="PROSITE" id="PS51257">
    <property type="entry name" value="PROKAR_LIPOPROTEIN"/>
    <property type="match status" value="1"/>
</dbReference>
<dbReference type="Proteomes" id="UP000637299">
    <property type="component" value="Unassembled WGS sequence"/>
</dbReference>
<dbReference type="InterPro" id="IPR012944">
    <property type="entry name" value="SusD_RagB_dom"/>
</dbReference>
<evidence type="ECO:0000256" key="3">
    <source>
        <dbReference type="ARBA" id="ARBA00022729"/>
    </source>
</evidence>
<gene>
    <name evidence="8" type="ORF">IC610_18910</name>
</gene>
<keyword evidence="5" id="KW-0998">Cell outer membrane</keyword>
<name>A0ABR8ZGQ6_9FLAO</name>
<evidence type="ECO:0000256" key="4">
    <source>
        <dbReference type="ARBA" id="ARBA00023136"/>
    </source>
</evidence>
<sequence>MKKLTLYSIQWAGVVLVFLTLFSCEKILETDLPENQIESETVFENVQTANSVLSGLYAGLFDSSPVSGDQSGYSLGLYTDDLDFYALSNTSGLLEIANNTLNDANATTSSFWTAAYQKVYVCNTILEGIEYSQGIGSADRQRIKGEALAMRSLLFFYLQQIYGDIPYPVTTNYMINQSISKTPSAEVMTRLELDLEEAVGLLPDAYRNAERIFINKKAAQLLLAKVYMQQLKSQQAETVLKSVVQSSLYQFQNDLTKVFLKSGTHIIWQLKPRNNTDAVKEATAYYFANAAPLYVAASPSLVSSFTAGDLRRSQWMAAVTVGGTTWYRIEKYKARSANTTEYSIVLRLEEAYLLLAEALARQNKTAEAISYINPVRQRSGQALLLVSVSQQVLLDEIVKENRKEFFTEMGNRFLTLKRFGLLDTLIQTKPNWKNYHRNWPLPQSELLLNKNLNPQNQGY</sequence>
<comment type="caution">
    <text evidence="8">The sequence shown here is derived from an EMBL/GenBank/DDBJ whole genome shotgun (WGS) entry which is preliminary data.</text>
</comment>
<organism evidence="8 9">
    <name type="scientific">Chryseobacterium caseinilyticum</name>
    <dbReference type="NCBI Taxonomy" id="2771428"/>
    <lineage>
        <taxon>Bacteria</taxon>
        <taxon>Pseudomonadati</taxon>
        <taxon>Bacteroidota</taxon>
        <taxon>Flavobacteriia</taxon>
        <taxon>Flavobacteriales</taxon>
        <taxon>Weeksellaceae</taxon>
        <taxon>Chryseobacterium group</taxon>
        <taxon>Chryseobacterium</taxon>
    </lineage>
</organism>
<evidence type="ECO:0000256" key="1">
    <source>
        <dbReference type="ARBA" id="ARBA00004442"/>
    </source>
</evidence>
<evidence type="ECO:0000256" key="5">
    <source>
        <dbReference type="ARBA" id="ARBA00023237"/>
    </source>
</evidence>
<evidence type="ECO:0000313" key="8">
    <source>
        <dbReference type="EMBL" id="MBD8084483.1"/>
    </source>
</evidence>
<evidence type="ECO:0000259" key="6">
    <source>
        <dbReference type="Pfam" id="PF07980"/>
    </source>
</evidence>
<dbReference type="SUPFAM" id="SSF48452">
    <property type="entry name" value="TPR-like"/>
    <property type="match status" value="1"/>
</dbReference>
<evidence type="ECO:0000256" key="2">
    <source>
        <dbReference type="ARBA" id="ARBA00006275"/>
    </source>
</evidence>
<keyword evidence="3" id="KW-0732">Signal</keyword>
<comment type="subcellular location">
    <subcellularLocation>
        <location evidence="1">Cell outer membrane</location>
    </subcellularLocation>
</comment>
<reference evidence="8 9" key="1">
    <citation type="submission" date="2020-09" db="EMBL/GenBank/DDBJ databases">
        <title>Genome seq and assembly of Chryseobacterium sp.</title>
        <authorList>
            <person name="Chhetri G."/>
        </authorList>
    </citation>
    <scope>NUCLEOTIDE SEQUENCE [LARGE SCALE GENOMIC DNA]</scope>
    <source>
        <strain evidence="8 9">GCR10</strain>
    </source>
</reference>
<dbReference type="InterPro" id="IPR033985">
    <property type="entry name" value="SusD-like_N"/>
</dbReference>
<keyword evidence="4" id="KW-0472">Membrane</keyword>
<dbReference type="EMBL" id="JACYFS010000010">
    <property type="protein sequence ID" value="MBD8084483.1"/>
    <property type="molecule type" value="Genomic_DNA"/>
</dbReference>
<proteinExistence type="inferred from homology"/>
<feature type="domain" description="RagB/SusD" evidence="6">
    <location>
        <begin position="325"/>
        <end position="459"/>
    </location>
</feature>
<dbReference type="InterPro" id="IPR011990">
    <property type="entry name" value="TPR-like_helical_dom_sf"/>
</dbReference>
<feature type="domain" description="SusD-like N-terminal" evidence="7">
    <location>
        <begin position="77"/>
        <end position="228"/>
    </location>
</feature>
<evidence type="ECO:0000259" key="7">
    <source>
        <dbReference type="Pfam" id="PF14322"/>
    </source>
</evidence>
<evidence type="ECO:0000313" key="9">
    <source>
        <dbReference type="Proteomes" id="UP000637299"/>
    </source>
</evidence>
<comment type="similarity">
    <text evidence="2">Belongs to the SusD family.</text>
</comment>
<dbReference type="Gene3D" id="1.25.40.390">
    <property type="match status" value="1"/>
</dbReference>
<accession>A0ABR8ZGQ6</accession>
<dbReference type="RefSeq" id="WP_191738274.1">
    <property type="nucleotide sequence ID" value="NZ_JACYFS010000010.1"/>
</dbReference>
<protein>
    <submittedName>
        <fullName evidence="8">RagB/SusD family nutrient uptake outer membrane protein</fullName>
    </submittedName>
</protein>
<dbReference type="Pfam" id="PF14322">
    <property type="entry name" value="SusD-like_3"/>
    <property type="match status" value="1"/>
</dbReference>
<dbReference type="Pfam" id="PF07980">
    <property type="entry name" value="SusD_RagB"/>
    <property type="match status" value="1"/>
</dbReference>
<keyword evidence="9" id="KW-1185">Reference proteome</keyword>